<reference evidence="3 4" key="1">
    <citation type="submission" date="2019-01" db="EMBL/GenBank/DDBJ databases">
        <authorList>
            <consortium name="Pathogen Informatics"/>
        </authorList>
    </citation>
    <scope>NUCLEOTIDE SEQUENCE [LARGE SCALE GENOMIC DNA]</scope>
    <source>
        <strain evidence="3 4">NCTC10142</strain>
        <plasmid evidence="4">13</plasmid>
    </source>
</reference>
<dbReference type="AlphaFoldDB" id="A0A449AIE3"/>
<evidence type="ECO:0000313" key="4">
    <source>
        <dbReference type="Proteomes" id="UP000289506"/>
    </source>
</evidence>
<feature type="region of interest" description="Disordered" evidence="1">
    <location>
        <begin position="1"/>
        <end position="23"/>
    </location>
</feature>
<dbReference type="Pfam" id="PF13395">
    <property type="entry name" value="HNH_4"/>
    <property type="match status" value="1"/>
</dbReference>
<dbReference type="Gene3D" id="1.10.30.50">
    <property type="match status" value="1"/>
</dbReference>
<name>A0A449AIE3_9BACT</name>
<dbReference type="RefSeq" id="WP_129720627.1">
    <property type="nucleotide sequence ID" value="NZ_CP141041.1"/>
</dbReference>
<gene>
    <name evidence="3" type="ORF">NCTC10142_00511</name>
</gene>
<geneLocation type="plasmid" evidence="3 4">
    <name>13</name>
</geneLocation>
<sequence>MMDKNRVWASVKSNQNGNKKRDFAGRIMDKSAYGDPNSEFCWNIDHILPVSCGGKDELENFIAVHCETNTEKANKFPHFKANNKSFEIRRSNKGFNKYEIVRIK</sequence>
<accession>A0A449AIE3</accession>
<protein>
    <recommendedName>
        <fullName evidence="2">HNH nuclease domain-containing protein</fullName>
    </recommendedName>
</protein>
<proteinExistence type="predicted"/>
<dbReference type="EMBL" id="LR214986">
    <property type="protein sequence ID" value="VEU64751.1"/>
    <property type="molecule type" value="Genomic_DNA"/>
</dbReference>
<dbReference type="InterPro" id="IPR003615">
    <property type="entry name" value="HNH_nuc"/>
</dbReference>
<evidence type="ECO:0000256" key="1">
    <source>
        <dbReference type="SAM" id="MobiDB-lite"/>
    </source>
</evidence>
<evidence type="ECO:0000313" key="3">
    <source>
        <dbReference type="EMBL" id="VEU64751.1"/>
    </source>
</evidence>
<organism evidence="3 4">
    <name type="scientific">Mycoplasmopsis cynos</name>
    <dbReference type="NCBI Taxonomy" id="171284"/>
    <lineage>
        <taxon>Bacteria</taxon>
        <taxon>Bacillati</taxon>
        <taxon>Mycoplasmatota</taxon>
        <taxon>Mycoplasmoidales</taxon>
        <taxon>Metamycoplasmataceae</taxon>
        <taxon>Mycoplasmopsis</taxon>
    </lineage>
</organism>
<keyword evidence="3" id="KW-0614">Plasmid</keyword>
<dbReference type="Proteomes" id="UP000289506">
    <property type="component" value="Plasmid 13"/>
</dbReference>
<feature type="domain" description="HNH nuclease" evidence="2">
    <location>
        <begin position="43"/>
        <end position="78"/>
    </location>
</feature>
<evidence type="ECO:0000259" key="2">
    <source>
        <dbReference type="Pfam" id="PF13395"/>
    </source>
</evidence>